<dbReference type="AlphaFoldDB" id="A0AAV4IAH3"/>
<proteinExistence type="predicted"/>
<dbReference type="SMART" id="SM00041">
    <property type="entry name" value="CT"/>
    <property type="match status" value="1"/>
</dbReference>
<dbReference type="InterPro" id="IPR029034">
    <property type="entry name" value="Cystine-knot_cytokine"/>
</dbReference>
<organism evidence="8 9">
    <name type="scientific">Elysia marginata</name>
    <dbReference type="NCBI Taxonomy" id="1093978"/>
    <lineage>
        <taxon>Eukaryota</taxon>
        <taxon>Metazoa</taxon>
        <taxon>Spiralia</taxon>
        <taxon>Lophotrochozoa</taxon>
        <taxon>Mollusca</taxon>
        <taxon>Gastropoda</taxon>
        <taxon>Heterobranchia</taxon>
        <taxon>Euthyneura</taxon>
        <taxon>Panpulmonata</taxon>
        <taxon>Sacoglossa</taxon>
        <taxon>Placobranchoidea</taxon>
        <taxon>Plakobranchidae</taxon>
        <taxon>Elysia</taxon>
    </lineage>
</organism>
<feature type="signal peptide" evidence="6">
    <location>
        <begin position="1"/>
        <end position="25"/>
    </location>
</feature>
<dbReference type="PROSITE" id="PS01225">
    <property type="entry name" value="CTCK_2"/>
    <property type="match status" value="1"/>
</dbReference>
<feature type="chain" id="PRO_5043472729" description="CTCK domain-containing protein" evidence="6">
    <location>
        <begin position="26"/>
        <end position="313"/>
    </location>
</feature>
<keyword evidence="2" id="KW-0964">Secreted</keyword>
<dbReference type="InterPro" id="IPR006207">
    <property type="entry name" value="Cys_knot_C"/>
</dbReference>
<feature type="domain" description="CTCK" evidence="7">
    <location>
        <begin position="214"/>
        <end position="302"/>
    </location>
</feature>
<evidence type="ECO:0000256" key="4">
    <source>
        <dbReference type="ARBA" id="ARBA00023157"/>
    </source>
</evidence>
<dbReference type="EMBL" id="BMAT01009416">
    <property type="protein sequence ID" value="GFS06012.1"/>
    <property type="molecule type" value="Genomic_DNA"/>
</dbReference>
<evidence type="ECO:0000256" key="3">
    <source>
        <dbReference type="ARBA" id="ARBA00022729"/>
    </source>
</evidence>
<dbReference type="Proteomes" id="UP000762676">
    <property type="component" value="Unassembled WGS sequence"/>
</dbReference>
<comment type="subcellular location">
    <subcellularLocation>
        <location evidence="1">Secreted</location>
    </subcellularLocation>
</comment>
<dbReference type="Gene3D" id="2.10.90.10">
    <property type="entry name" value="Cystine-knot cytokines"/>
    <property type="match status" value="1"/>
</dbReference>
<evidence type="ECO:0000256" key="5">
    <source>
        <dbReference type="PROSITE-ProRule" id="PRU00039"/>
    </source>
</evidence>
<evidence type="ECO:0000259" key="7">
    <source>
        <dbReference type="PROSITE" id="PS01225"/>
    </source>
</evidence>
<accession>A0AAV4IAH3</accession>
<gene>
    <name evidence="8" type="ORF">ElyMa_004696400</name>
</gene>
<sequence length="313" mass="35541">MKTGQLCKRVLCISLSLWMNIVSEAGFIQDFSDMDWIKNSISEEDARTFCADIREVCDGSLRNVTSTQNSPISCDIVECCRNSSSVTNAQKSFSKRQPALNIHHLTNMCFAKWAYSEMLEDNHRLRSEAIQKMDKLMILERQSSGVKTRQKLKLAHDLKKIANGIVRSVALRSTLADEQYPSLEKKTVFKRSTIARTRRRQQQMTLRSVTASRCQMRMATVLARYAPNCVAKSILIWYCQGTCTSRSVPQYNSAISNVRSVEDCTCCSARTMRFRTLTFQCPGRSVPRRVAWPFDCSCRPCSSVPTMEETSSS</sequence>
<reference evidence="8 9" key="1">
    <citation type="journal article" date="2021" name="Elife">
        <title>Chloroplast acquisition without the gene transfer in kleptoplastic sea slugs, Plakobranchus ocellatus.</title>
        <authorList>
            <person name="Maeda T."/>
            <person name="Takahashi S."/>
            <person name="Yoshida T."/>
            <person name="Shimamura S."/>
            <person name="Takaki Y."/>
            <person name="Nagai Y."/>
            <person name="Toyoda A."/>
            <person name="Suzuki Y."/>
            <person name="Arimoto A."/>
            <person name="Ishii H."/>
            <person name="Satoh N."/>
            <person name="Nishiyama T."/>
            <person name="Hasebe M."/>
            <person name="Maruyama T."/>
            <person name="Minagawa J."/>
            <person name="Obokata J."/>
            <person name="Shigenobu S."/>
        </authorList>
    </citation>
    <scope>NUCLEOTIDE SEQUENCE [LARGE SCALE GENOMIC DNA]</scope>
</reference>
<comment type="caution">
    <text evidence="5">Lacks conserved residue(s) required for the propagation of feature annotation.</text>
</comment>
<evidence type="ECO:0000313" key="9">
    <source>
        <dbReference type="Proteomes" id="UP000762676"/>
    </source>
</evidence>
<evidence type="ECO:0000313" key="8">
    <source>
        <dbReference type="EMBL" id="GFS06012.1"/>
    </source>
</evidence>
<evidence type="ECO:0000256" key="2">
    <source>
        <dbReference type="ARBA" id="ARBA00022525"/>
    </source>
</evidence>
<protein>
    <recommendedName>
        <fullName evidence="7">CTCK domain-containing protein</fullName>
    </recommendedName>
</protein>
<evidence type="ECO:0000256" key="6">
    <source>
        <dbReference type="SAM" id="SignalP"/>
    </source>
</evidence>
<dbReference type="Pfam" id="PF03045">
    <property type="entry name" value="DAN"/>
    <property type="match status" value="1"/>
</dbReference>
<evidence type="ECO:0000256" key="1">
    <source>
        <dbReference type="ARBA" id="ARBA00004613"/>
    </source>
</evidence>
<name>A0AAV4IAH3_9GAST</name>
<comment type="caution">
    <text evidence="8">The sequence shown here is derived from an EMBL/GenBank/DDBJ whole genome shotgun (WGS) entry which is preliminary data.</text>
</comment>
<dbReference type="InterPro" id="IPR004133">
    <property type="entry name" value="DAN_dom"/>
</dbReference>
<keyword evidence="9" id="KW-1185">Reference proteome</keyword>
<keyword evidence="4" id="KW-1015">Disulfide bond</keyword>
<keyword evidence="3 6" id="KW-0732">Signal</keyword>